<reference evidence="1" key="1">
    <citation type="submission" date="2014-11" db="EMBL/GenBank/DDBJ databases">
        <authorList>
            <person name="Amaro Gonzalez C."/>
        </authorList>
    </citation>
    <scope>NUCLEOTIDE SEQUENCE</scope>
</reference>
<sequence>MKLPGRKCKLAIKITFEDLSVIGFCNTNIFSVN</sequence>
<reference evidence="1" key="2">
    <citation type="journal article" date="2015" name="Fish Shellfish Immunol.">
        <title>Early steps in the European eel (Anguilla anguilla)-Vibrio vulnificus interaction in the gills: Role of the RtxA13 toxin.</title>
        <authorList>
            <person name="Callol A."/>
            <person name="Pajuelo D."/>
            <person name="Ebbesson L."/>
            <person name="Teles M."/>
            <person name="MacKenzie S."/>
            <person name="Amaro C."/>
        </authorList>
    </citation>
    <scope>NUCLEOTIDE SEQUENCE</scope>
</reference>
<dbReference type="AlphaFoldDB" id="A0A0E9RRQ8"/>
<evidence type="ECO:0000313" key="1">
    <source>
        <dbReference type="EMBL" id="JAH31517.1"/>
    </source>
</evidence>
<organism evidence="1">
    <name type="scientific">Anguilla anguilla</name>
    <name type="common">European freshwater eel</name>
    <name type="synonym">Muraena anguilla</name>
    <dbReference type="NCBI Taxonomy" id="7936"/>
    <lineage>
        <taxon>Eukaryota</taxon>
        <taxon>Metazoa</taxon>
        <taxon>Chordata</taxon>
        <taxon>Craniata</taxon>
        <taxon>Vertebrata</taxon>
        <taxon>Euteleostomi</taxon>
        <taxon>Actinopterygii</taxon>
        <taxon>Neopterygii</taxon>
        <taxon>Teleostei</taxon>
        <taxon>Anguilliformes</taxon>
        <taxon>Anguillidae</taxon>
        <taxon>Anguilla</taxon>
    </lineage>
</organism>
<name>A0A0E9RRQ8_ANGAN</name>
<dbReference type="EMBL" id="GBXM01077060">
    <property type="protein sequence ID" value="JAH31517.1"/>
    <property type="molecule type" value="Transcribed_RNA"/>
</dbReference>
<accession>A0A0E9RRQ8</accession>
<proteinExistence type="predicted"/>
<protein>
    <submittedName>
        <fullName evidence="1">Uncharacterized protein</fullName>
    </submittedName>
</protein>